<name>A0A0E9RXE0_ANGAN</name>
<evidence type="ECO:0000313" key="1">
    <source>
        <dbReference type="EMBL" id="JAH32898.1"/>
    </source>
</evidence>
<sequence>MSSVTCLKFQPAFNRAHILKPVWNLLFLTTH</sequence>
<dbReference type="AlphaFoldDB" id="A0A0E9RXE0"/>
<organism evidence="1">
    <name type="scientific">Anguilla anguilla</name>
    <name type="common">European freshwater eel</name>
    <name type="synonym">Muraena anguilla</name>
    <dbReference type="NCBI Taxonomy" id="7936"/>
    <lineage>
        <taxon>Eukaryota</taxon>
        <taxon>Metazoa</taxon>
        <taxon>Chordata</taxon>
        <taxon>Craniata</taxon>
        <taxon>Vertebrata</taxon>
        <taxon>Euteleostomi</taxon>
        <taxon>Actinopterygii</taxon>
        <taxon>Neopterygii</taxon>
        <taxon>Teleostei</taxon>
        <taxon>Anguilliformes</taxon>
        <taxon>Anguillidae</taxon>
        <taxon>Anguilla</taxon>
    </lineage>
</organism>
<protein>
    <submittedName>
        <fullName evidence="1">Uncharacterized protein</fullName>
    </submittedName>
</protein>
<reference evidence="1" key="1">
    <citation type="submission" date="2014-11" db="EMBL/GenBank/DDBJ databases">
        <authorList>
            <person name="Amaro Gonzalez C."/>
        </authorList>
    </citation>
    <scope>NUCLEOTIDE SEQUENCE</scope>
</reference>
<reference evidence="1" key="2">
    <citation type="journal article" date="2015" name="Fish Shellfish Immunol.">
        <title>Early steps in the European eel (Anguilla anguilla)-Vibrio vulnificus interaction in the gills: Role of the RtxA13 toxin.</title>
        <authorList>
            <person name="Callol A."/>
            <person name="Pajuelo D."/>
            <person name="Ebbesson L."/>
            <person name="Teles M."/>
            <person name="MacKenzie S."/>
            <person name="Amaro C."/>
        </authorList>
    </citation>
    <scope>NUCLEOTIDE SEQUENCE</scope>
</reference>
<accession>A0A0E9RXE0</accession>
<dbReference type="EMBL" id="GBXM01075679">
    <property type="protein sequence ID" value="JAH32898.1"/>
    <property type="molecule type" value="Transcribed_RNA"/>
</dbReference>
<proteinExistence type="predicted"/>